<dbReference type="InterPro" id="IPR051219">
    <property type="entry name" value="Heterochromatin_chromo-domain"/>
</dbReference>
<dbReference type="EMBL" id="DAKRPA010000193">
    <property type="protein sequence ID" value="DAZ95712.1"/>
    <property type="molecule type" value="Genomic_DNA"/>
</dbReference>
<comment type="caution">
    <text evidence="5">The sequence shown here is derived from an EMBL/GenBank/DDBJ whole genome shotgun (WGS) entry which is preliminary data.</text>
</comment>
<evidence type="ECO:0000256" key="3">
    <source>
        <dbReference type="SAM" id="MobiDB-lite"/>
    </source>
</evidence>
<feature type="compositionally biased region" description="Basic residues" evidence="3">
    <location>
        <begin position="1"/>
        <end position="10"/>
    </location>
</feature>
<dbReference type="AlphaFoldDB" id="A0AAV2YR77"/>
<dbReference type="InterPro" id="IPR023779">
    <property type="entry name" value="Chromodomain_CS"/>
</dbReference>
<reference evidence="5" key="2">
    <citation type="journal article" date="2023" name="Microbiol Resour">
        <title>Decontamination and Annotation of the Draft Genome Sequence of the Oomycete Lagenidium giganteum ARSEF 373.</title>
        <authorList>
            <person name="Morgan W.R."/>
            <person name="Tartar A."/>
        </authorList>
    </citation>
    <scope>NUCLEOTIDE SEQUENCE</scope>
    <source>
        <strain evidence="5">ARSEF 373</strain>
    </source>
</reference>
<dbReference type="InterPro" id="IPR016197">
    <property type="entry name" value="Chromo-like_dom_sf"/>
</dbReference>
<protein>
    <recommendedName>
        <fullName evidence="4">Chromo domain-containing protein</fullName>
    </recommendedName>
</protein>
<dbReference type="Pfam" id="PF00385">
    <property type="entry name" value="Chromo"/>
    <property type="match status" value="1"/>
</dbReference>
<feature type="region of interest" description="Disordered" evidence="3">
    <location>
        <begin position="52"/>
        <end position="98"/>
    </location>
</feature>
<keyword evidence="6" id="KW-1185">Reference proteome</keyword>
<feature type="compositionally biased region" description="Basic residues" evidence="3">
    <location>
        <begin position="69"/>
        <end position="80"/>
    </location>
</feature>
<dbReference type="SMART" id="SM00298">
    <property type="entry name" value="CHROMO"/>
    <property type="match status" value="1"/>
</dbReference>
<feature type="region of interest" description="Disordered" evidence="3">
    <location>
        <begin position="1"/>
        <end position="22"/>
    </location>
</feature>
<evidence type="ECO:0000313" key="6">
    <source>
        <dbReference type="Proteomes" id="UP001146120"/>
    </source>
</evidence>
<gene>
    <name evidence="5" type="ORF">N0F65_007118</name>
</gene>
<dbReference type="Gene3D" id="2.40.50.40">
    <property type="match status" value="1"/>
</dbReference>
<reference evidence="5" key="1">
    <citation type="submission" date="2022-11" db="EMBL/GenBank/DDBJ databases">
        <authorList>
            <person name="Morgan W.R."/>
            <person name="Tartar A."/>
        </authorList>
    </citation>
    <scope>NUCLEOTIDE SEQUENCE</scope>
    <source>
        <strain evidence="5">ARSEF 373</strain>
    </source>
</reference>
<evidence type="ECO:0000256" key="1">
    <source>
        <dbReference type="ARBA" id="ARBA00004123"/>
    </source>
</evidence>
<comment type="subcellular location">
    <subcellularLocation>
        <location evidence="1">Nucleus</location>
    </subcellularLocation>
</comment>
<organism evidence="5 6">
    <name type="scientific">Lagenidium giganteum</name>
    <dbReference type="NCBI Taxonomy" id="4803"/>
    <lineage>
        <taxon>Eukaryota</taxon>
        <taxon>Sar</taxon>
        <taxon>Stramenopiles</taxon>
        <taxon>Oomycota</taxon>
        <taxon>Peronosporomycetes</taxon>
        <taxon>Pythiales</taxon>
        <taxon>Pythiaceae</taxon>
    </lineage>
</organism>
<name>A0AAV2YR77_9STRA</name>
<accession>A0AAV2YR77</accession>
<proteinExistence type="predicted"/>
<dbReference type="Proteomes" id="UP001146120">
    <property type="component" value="Unassembled WGS sequence"/>
</dbReference>
<dbReference type="InterPro" id="IPR000953">
    <property type="entry name" value="Chromo/chromo_shadow_dom"/>
</dbReference>
<evidence type="ECO:0000256" key="2">
    <source>
        <dbReference type="ARBA" id="ARBA00023242"/>
    </source>
</evidence>
<dbReference type="PROSITE" id="PS00598">
    <property type="entry name" value="CHROMO_1"/>
    <property type="match status" value="1"/>
</dbReference>
<evidence type="ECO:0000259" key="4">
    <source>
        <dbReference type="PROSITE" id="PS50013"/>
    </source>
</evidence>
<keyword evidence="2" id="KW-0539">Nucleus</keyword>
<dbReference type="PROSITE" id="PS50013">
    <property type="entry name" value="CHROMO_2"/>
    <property type="match status" value="1"/>
</dbReference>
<dbReference type="PANTHER" id="PTHR22812">
    <property type="entry name" value="CHROMOBOX PROTEIN"/>
    <property type="match status" value="1"/>
</dbReference>
<dbReference type="GO" id="GO:0005634">
    <property type="term" value="C:nucleus"/>
    <property type="evidence" value="ECO:0007669"/>
    <property type="project" value="UniProtKB-SubCell"/>
</dbReference>
<dbReference type="CDD" id="cd00024">
    <property type="entry name" value="CD_CSD"/>
    <property type="match status" value="1"/>
</dbReference>
<feature type="domain" description="Chromo" evidence="4">
    <location>
        <begin position="23"/>
        <end position="82"/>
    </location>
</feature>
<evidence type="ECO:0000313" key="5">
    <source>
        <dbReference type="EMBL" id="DAZ95712.1"/>
    </source>
</evidence>
<dbReference type="InterPro" id="IPR023780">
    <property type="entry name" value="Chromo_domain"/>
</dbReference>
<sequence length="299" mass="34043">MDRRRAKRKLEHSSSSDSDESEYEIDAIVDERMRSKKTEYLVKWTGYSSDEASWVPAEDVSSDAVRVWQGKKSKKTRKRSAQSSKQPAHALANDNEDERAVVEQVVDSQDDFDEQAPHEDRLSVALYNSNSISDEHDEVPEEPMLSPLPEKIVGKRVAFSPAEEPWMNAKVYRNVGTTYLVGVIARMASTRQTTFEVRWTNTQFQGKAHVHVIEKSVAVRGMNNHAKMVGNAMHGETWEALCRFYPAEAEAAAVDDNFEVAEHDLVRFEEFRPSYQSLADVEGIASLEFWLRSEASRLR</sequence>
<dbReference type="SUPFAM" id="SSF54160">
    <property type="entry name" value="Chromo domain-like"/>
    <property type="match status" value="1"/>
</dbReference>